<dbReference type="SUPFAM" id="SSF54427">
    <property type="entry name" value="NTF2-like"/>
    <property type="match status" value="1"/>
</dbReference>
<dbReference type="InterPro" id="IPR011944">
    <property type="entry name" value="Steroid_delta5-4_isomerase"/>
</dbReference>
<reference evidence="2" key="1">
    <citation type="submission" date="2024-07" db="EMBL/GenBank/DDBJ databases">
        <authorList>
            <person name="Kim Y.J."/>
            <person name="Jeong J.Y."/>
        </authorList>
    </citation>
    <scope>NUCLEOTIDE SEQUENCE</scope>
    <source>
        <strain evidence="2">GIHE-MW2</strain>
    </source>
</reference>
<dbReference type="Pfam" id="PF12680">
    <property type="entry name" value="SnoaL_2"/>
    <property type="match status" value="1"/>
</dbReference>
<dbReference type="Gene3D" id="3.10.450.50">
    <property type="match status" value="1"/>
</dbReference>
<dbReference type="InterPro" id="IPR037401">
    <property type="entry name" value="SnoaL-like"/>
</dbReference>
<feature type="domain" description="SnoaL-like" evidence="1">
    <location>
        <begin position="12"/>
        <end position="111"/>
    </location>
</feature>
<gene>
    <name evidence="2" type="ORF">ABWT76_005579</name>
</gene>
<dbReference type="EMBL" id="CP159837">
    <property type="protein sequence ID" value="XCM36798.1"/>
    <property type="molecule type" value="Genomic_DNA"/>
</dbReference>
<dbReference type="NCBIfam" id="TIGR02246">
    <property type="entry name" value="SgcJ/EcaC family oxidoreductase"/>
    <property type="match status" value="1"/>
</dbReference>
<accession>A0AAU8JDA8</accession>
<sequence length="116" mass="13340">MRPETIRAIIQQAAHACMTKNAQAFAALFAVNSEIILPDHHLIGKAAIQKITADYLRTLVDIKININRILVEGDQALVEWCWEDRNQITGETKCRNNAIVLDFKSGLIYRWREYRC</sequence>
<dbReference type="AlphaFoldDB" id="A0AAU8JDA8"/>
<name>A0AAU8JDA8_9CYAN</name>
<dbReference type="InterPro" id="IPR032710">
    <property type="entry name" value="NTF2-like_dom_sf"/>
</dbReference>
<evidence type="ECO:0000259" key="1">
    <source>
        <dbReference type="Pfam" id="PF12680"/>
    </source>
</evidence>
<evidence type="ECO:0000313" key="2">
    <source>
        <dbReference type="EMBL" id="XCM36798.1"/>
    </source>
</evidence>
<organism evidence="2">
    <name type="scientific">Planktothricoides raciborskii GIHE-MW2</name>
    <dbReference type="NCBI Taxonomy" id="2792601"/>
    <lineage>
        <taxon>Bacteria</taxon>
        <taxon>Bacillati</taxon>
        <taxon>Cyanobacteriota</taxon>
        <taxon>Cyanophyceae</taxon>
        <taxon>Oscillatoriophycideae</taxon>
        <taxon>Oscillatoriales</taxon>
        <taxon>Oscillatoriaceae</taxon>
        <taxon>Planktothricoides</taxon>
    </lineage>
</organism>
<dbReference type="RefSeq" id="WP_054468958.1">
    <property type="nucleotide sequence ID" value="NZ_CP159837.1"/>
</dbReference>
<protein>
    <submittedName>
        <fullName evidence="2">Nuclear transport factor 2 family protein</fullName>
    </submittedName>
</protein>
<proteinExistence type="predicted"/>